<accession>A0ABT9KWQ5</accession>
<name>A0ABT9KWQ5_9ACTN</name>
<dbReference type="EMBL" id="JAURUE010000001">
    <property type="protein sequence ID" value="MDP9612872.1"/>
    <property type="molecule type" value="Genomic_DNA"/>
</dbReference>
<dbReference type="Proteomes" id="UP001234880">
    <property type="component" value="Unassembled WGS sequence"/>
</dbReference>
<reference evidence="2 3" key="1">
    <citation type="submission" date="2023-07" db="EMBL/GenBank/DDBJ databases">
        <title>Sequencing the genomes of 1000 actinobacteria strains.</title>
        <authorList>
            <person name="Klenk H.-P."/>
        </authorList>
    </citation>
    <scope>NUCLEOTIDE SEQUENCE [LARGE SCALE GENOMIC DNA]</scope>
    <source>
        <strain evidence="2 3">DSM 41600</strain>
    </source>
</reference>
<protein>
    <submittedName>
        <fullName evidence="2">Uncharacterized protein</fullName>
    </submittedName>
</protein>
<comment type="caution">
    <text evidence="2">The sequence shown here is derived from an EMBL/GenBank/DDBJ whole genome shotgun (WGS) entry which is preliminary data.</text>
</comment>
<sequence length="112" mass="12057">MATTRCSSSSLRHTGWLNCSRSERAAPPPSAPSTHPGCEARTARSLHPYTVSPKPSRYQPLSSAPSDFAHQPHPLSGPAAASDSGTSASRHRNIRQQLRQRGLTTVEQCVDL</sequence>
<feature type="compositionally biased region" description="Polar residues" evidence="1">
    <location>
        <begin position="95"/>
        <end position="112"/>
    </location>
</feature>
<evidence type="ECO:0000256" key="1">
    <source>
        <dbReference type="SAM" id="MobiDB-lite"/>
    </source>
</evidence>
<feature type="region of interest" description="Disordered" evidence="1">
    <location>
        <begin position="17"/>
        <end position="112"/>
    </location>
</feature>
<proteinExistence type="predicted"/>
<evidence type="ECO:0000313" key="3">
    <source>
        <dbReference type="Proteomes" id="UP001234880"/>
    </source>
</evidence>
<keyword evidence="3" id="KW-1185">Reference proteome</keyword>
<organism evidence="2 3">
    <name type="scientific">Streptomyces demainii</name>
    <dbReference type="NCBI Taxonomy" id="588122"/>
    <lineage>
        <taxon>Bacteria</taxon>
        <taxon>Bacillati</taxon>
        <taxon>Actinomycetota</taxon>
        <taxon>Actinomycetes</taxon>
        <taxon>Kitasatosporales</taxon>
        <taxon>Streptomycetaceae</taxon>
        <taxon>Streptomyces</taxon>
    </lineage>
</organism>
<evidence type="ECO:0000313" key="2">
    <source>
        <dbReference type="EMBL" id="MDP9612872.1"/>
    </source>
</evidence>
<gene>
    <name evidence="2" type="ORF">JOF35_005149</name>
</gene>